<evidence type="ECO:0000313" key="3">
    <source>
        <dbReference type="EMBL" id="RCH55075.1"/>
    </source>
</evidence>
<dbReference type="InterPro" id="IPR000772">
    <property type="entry name" value="Ricin_B_lectin"/>
</dbReference>
<dbReference type="EMBL" id="QGDC01000004">
    <property type="protein sequence ID" value="RCH55075.1"/>
    <property type="molecule type" value="Genomic_DNA"/>
</dbReference>
<name>A0A367GPR7_9SPHI</name>
<keyword evidence="4" id="KW-1185">Reference proteome</keyword>
<dbReference type="Gene3D" id="3.40.50.1110">
    <property type="entry name" value="SGNH hydrolase"/>
    <property type="match status" value="1"/>
</dbReference>
<dbReference type="SMART" id="SM00458">
    <property type="entry name" value="RICIN"/>
    <property type="match status" value="1"/>
</dbReference>
<dbReference type="PROSITE" id="PS51257">
    <property type="entry name" value="PROKAR_LIPOPROTEIN"/>
    <property type="match status" value="1"/>
</dbReference>
<accession>A0A367GPR7</accession>
<dbReference type="InterPro" id="IPR005181">
    <property type="entry name" value="SASA"/>
</dbReference>
<evidence type="ECO:0000256" key="1">
    <source>
        <dbReference type="ARBA" id="ARBA00022801"/>
    </source>
</evidence>
<dbReference type="PANTHER" id="PTHR22901:SF0">
    <property type="entry name" value="SIALATE O-ACETYLESTERASE"/>
    <property type="match status" value="1"/>
</dbReference>
<dbReference type="GO" id="GO:0005975">
    <property type="term" value="P:carbohydrate metabolic process"/>
    <property type="evidence" value="ECO:0007669"/>
    <property type="project" value="TreeGrafter"/>
</dbReference>
<dbReference type="Pfam" id="PF03629">
    <property type="entry name" value="SASA"/>
    <property type="match status" value="1"/>
</dbReference>
<sequence length="648" mass="71256">MKIKSLILLITVGAILQSCKRTDNLSPSQPLTDAMGSSSGLTLNTVGSHNFYQFINKTGSWAEVANESVSIGGTYKLSDYNGTSFQKWKITRVSDRDYTISNLGNGLYAQSYNHNGTRVIVQNNRTSGDEQLWRISHISGKNYKVVNAADGLAITGNGTGMVQLKPYIAAASQMWGFNQLPPSDTIKAGSFKLANILQNNMVIQRDKPFKVWGTASPNALVSVKASWNGSVLSTRSDGGGKWQVAIPAVAANTTPQTLVASVTGQPAVTLSNILIGDVWVCSGQSNMVMRMDREGTGFWSYKGVENYEAELAAAQYPQMRFLTVADAQNPEAPNADIPASGEWKVVNPANTKRLSAVAYYFGRRVHTAIKVPIGLVVAAFGGTDCEEWTSKEIINNDPMLKNYYASNPRIARFYNAMLYPLKDMAIKGFVWYQGENNVGNEPKSNYTALNIAMVKNWRSIFADNTLPFYYTQLSAYNQGGNDYVPIARFREAQVSIMDFDPGRMGMAVTVDAGQWLDIHSTIKKPVGDRLAFNALHKTYGLTQVKYRGPNSPTLAQTDNAVTLTFKDAKGLKAKKGGTKNTGDFYVAEANKIFVKATANIIDGKVVITKPKPNRDIVSVRYTWYDFPTDNTFQNSDGLPMEPFRLDAW</sequence>
<dbReference type="PROSITE" id="PS50231">
    <property type="entry name" value="RICIN_B_LECTIN"/>
    <property type="match status" value="1"/>
</dbReference>
<dbReference type="GO" id="GO:0001681">
    <property type="term" value="F:sialate O-acetylesterase activity"/>
    <property type="evidence" value="ECO:0007669"/>
    <property type="project" value="InterPro"/>
</dbReference>
<gene>
    <name evidence="3" type="ORF">DJ568_07725</name>
</gene>
<evidence type="ECO:0000259" key="2">
    <source>
        <dbReference type="SMART" id="SM00458"/>
    </source>
</evidence>
<organism evidence="3 4">
    <name type="scientific">Mucilaginibacter hurinus</name>
    <dbReference type="NCBI Taxonomy" id="2201324"/>
    <lineage>
        <taxon>Bacteria</taxon>
        <taxon>Pseudomonadati</taxon>
        <taxon>Bacteroidota</taxon>
        <taxon>Sphingobacteriia</taxon>
        <taxon>Sphingobacteriales</taxon>
        <taxon>Sphingobacteriaceae</taxon>
        <taxon>Mucilaginibacter</taxon>
    </lineage>
</organism>
<dbReference type="InterPro" id="IPR035992">
    <property type="entry name" value="Ricin_B-like_lectins"/>
</dbReference>
<dbReference type="Gene3D" id="2.80.10.50">
    <property type="match status" value="1"/>
</dbReference>
<feature type="domain" description="Ricin B lectin" evidence="2">
    <location>
        <begin position="50"/>
        <end position="178"/>
    </location>
</feature>
<dbReference type="AlphaFoldDB" id="A0A367GPR7"/>
<dbReference type="SUPFAM" id="SSF52266">
    <property type="entry name" value="SGNH hydrolase"/>
    <property type="match status" value="1"/>
</dbReference>
<reference evidence="3 4" key="1">
    <citation type="submission" date="2018-05" db="EMBL/GenBank/DDBJ databases">
        <title>Mucilaginibacter hurinus sp. nov., isolated from briquette warehouse soil.</title>
        <authorList>
            <person name="Choi L."/>
        </authorList>
    </citation>
    <scope>NUCLEOTIDE SEQUENCE [LARGE SCALE GENOMIC DNA]</scope>
    <source>
        <strain evidence="3 4">ZR32</strain>
    </source>
</reference>
<comment type="caution">
    <text evidence="3">The sequence shown here is derived from an EMBL/GenBank/DDBJ whole genome shotgun (WGS) entry which is preliminary data.</text>
</comment>
<dbReference type="CDD" id="cd00161">
    <property type="entry name" value="beta-trefoil_Ricin-like"/>
    <property type="match status" value="1"/>
</dbReference>
<dbReference type="InterPro" id="IPR036514">
    <property type="entry name" value="SGNH_hydro_sf"/>
</dbReference>
<proteinExistence type="predicted"/>
<protein>
    <recommendedName>
        <fullName evidence="2">Ricin B lectin domain-containing protein</fullName>
    </recommendedName>
</protein>
<dbReference type="InterPro" id="IPR039329">
    <property type="entry name" value="SIAE"/>
</dbReference>
<keyword evidence="1" id="KW-0378">Hydrolase</keyword>
<dbReference type="PANTHER" id="PTHR22901">
    <property type="entry name" value="SIALATE O-ACETYLESTERASE"/>
    <property type="match status" value="1"/>
</dbReference>
<dbReference type="Proteomes" id="UP000253209">
    <property type="component" value="Unassembled WGS sequence"/>
</dbReference>
<dbReference type="SUPFAM" id="SSF50370">
    <property type="entry name" value="Ricin B-like lectins"/>
    <property type="match status" value="1"/>
</dbReference>
<dbReference type="Pfam" id="PF14200">
    <property type="entry name" value="RicinB_lectin_2"/>
    <property type="match status" value="1"/>
</dbReference>
<evidence type="ECO:0000313" key="4">
    <source>
        <dbReference type="Proteomes" id="UP000253209"/>
    </source>
</evidence>